<accession>A0ABR4K4B2</accession>
<reference evidence="1 2" key="1">
    <citation type="submission" date="2024-07" db="EMBL/GenBank/DDBJ databases">
        <title>Section-level genome sequencing and comparative genomics of Aspergillus sections Usti and Cavernicolus.</title>
        <authorList>
            <consortium name="Lawrence Berkeley National Laboratory"/>
            <person name="Nybo J.L."/>
            <person name="Vesth T.C."/>
            <person name="Theobald S."/>
            <person name="Frisvad J.C."/>
            <person name="Larsen T.O."/>
            <person name="Kjaerboelling I."/>
            <person name="Rothschild-Mancinelli K."/>
            <person name="Lyhne E.K."/>
            <person name="Kogle M.E."/>
            <person name="Barry K."/>
            <person name="Clum A."/>
            <person name="Na H."/>
            <person name="Ledsgaard L."/>
            <person name="Lin J."/>
            <person name="Lipzen A."/>
            <person name="Kuo A."/>
            <person name="Riley R."/>
            <person name="Mondo S."/>
            <person name="Labutti K."/>
            <person name="Haridas S."/>
            <person name="Pangalinan J."/>
            <person name="Salamov A.A."/>
            <person name="Simmons B.A."/>
            <person name="Magnuson J.K."/>
            <person name="Chen J."/>
            <person name="Drula E."/>
            <person name="Henrissat B."/>
            <person name="Wiebenga A."/>
            <person name="Lubbers R.J."/>
            <person name="Gomes A.C."/>
            <person name="Makela M.R."/>
            <person name="Stajich J."/>
            <person name="Grigoriev I.V."/>
            <person name="Mortensen U.H."/>
            <person name="De Vries R.P."/>
            <person name="Baker S.E."/>
            <person name="Andersen M.R."/>
        </authorList>
    </citation>
    <scope>NUCLEOTIDE SEQUENCE [LARGE SCALE GENOMIC DNA]</scope>
    <source>
        <strain evidence="1 2">CBS 123904</strain>
    </source>
</reference>
<proteinExistence type="predicted"/>
<gene>
    <name evidence="1" type="ORF">BJY01DRAFT_246935</name>
</gene>
<organism evidence="1 2">
    <name type="scientific">Aspergillus pseudoustus</name>
    <dbReference type="NCBI Taxonomy" id="1810923"/>
    <lineage>
        <taxon>Eukaryota</taxon>
        <taxon>Fungi</taxon>
        <taxon>Dikarya</taxon>
        <taxon>Ascomycota</taxon>
        <taxon>Pezizomycotina</taxon>
        <taxon>Eurotiomycetes</taxon>
        <taxon>Eurotiomycetidae</taxon>
        <taxon>Eurotiales</taxon>
        <taxon>Aspergillaceae</taxon>
        <taxon>Aspergillus</taxon>
        <taxon>Aspergillus subgen. Nidulantes</taxon>
    </lineage>
</organism>
<evidence type="ECO:0000313" key="1">
    <source>
        <dbReference type="EMBL" id="KAL2847162.1"/>
    </source>
</evidence>
<dbReference type="Proteomes" id="UP001610446">
    <property type="component" value="Unassembled WGS sequence"/>
</dbReference>
<comment type="caution">
    <text evidence="1">The sequence shown here is derived from an EMBL/GenBank/DDBJ whole genome shotgun (WGS) entry which is preliminary data.</text>
</comment>
<dbReference type="EMBL" id="JBFXLU010000058">
    <property type="protein sequence ID" value="KAL2847162.1"/>
    <property type="molecule type" value="Genomic_DNA"/>
</dbReference>
<sequence length="351" mass="39613">MASAVKTDGDTDEVALYFAPPSPNRFLFIDAFDLKTGFLATTLNIHHQPALVDKLNDQSFFEPAFRIGYDAGLFTNAAVHWTRDTMDAMESAYHQEIADAEVYAAIAFRRGSALVNFIRPQWLMNPAVLSKPYAPQGFDVVAWAWAVGDGVPRIYYLNDGFPFFSASNRTVLPDDYLGNYRMVFSIQHPIMVFPSIYRKLNKDNMLPAEMAKPVCELYMTFRWMRMLYDVCDSSTSIKTPLVIAHDLIYDLLLLRPIVALICRELGLDESVVLFEELEDEIAAAQPADLRRRASVLRISYEQQLSADEAEVAACMPDWISELGEPAAYMLAALVRDAIPDYDYLRDKAVTA</sequence>
<protein>
    <submittedName>
        <fullName evidence="1">Uncharacterized protein</fullName>
    </submittedName>
</protein>
<name>A0ABR4K4B2_9EURO</name>
<keyword evidence="2" id="KW-1185">Reference proteome</keyword>
<evidence type="ECO:0000313" key="2">
    <source>
        <dbReference type="Proteomes" id="UP001610446"/>
    </source>
</evidence>